<keyword evidence="2" id="KW-1133">Transmembrane helix</keyword>
<dbReference type="PANTHER" id="PTHR34144:SF8">
    <property type="entry name" value="GLYCOSYLTRANSFERASE FAMILY 69 PROTEIN"/>
    <property type="match status" value="1"/>
</dbReference>
<dbReference type="OMA" id="AGFPRFN"/>
<protein>
    <submittedName>
        <fullName evidence="3">Uncharacterized protein</fullName>
    </submittedName>
</protein>
<gene>
    <name evidence="3" type="ORF">ACLA_043730</name>
</gene>
<keyword evidence="2" id="KW-0472">Membrane</keyword>
<feature type="region of interest" description="Disordered" evidence="1">
    <location>
        <begin position="472"/>
        <end position="493"/>
    </location>
</feature>
<accession>A1C8L6</accession>
<dbReference type="RefSeq" id="XP_001275079.1">
    <property type="nucleotide sequence ID" value="XM_001275078.1"/>
</dbReference>
<dbReference type="EMBL" id="DS027046">
    <property type="protein sequence ID" value="EAW13653.1"/>
    <property type="molecule type" value="Genomic_DNA"/>
</dbReference>
<dbReference type="InterPro" id="IPR021047">
    <property type="entry name" value="Mannosyltransferase_CMT1"/>
</dbReference>
<dbReference type="STRING" id="344612.A1C8L6"/>
<dbReference type="VEuPathDB" id="FungiDB:ACLA_043730"/>
<evidence type="ECO:0000256" key="2">
    <source>
        <dbReference type="SAM" id="Phobius"/>
    </source>
</evidence>
<organism evidence="3 4">
    <name type="scientific">Aspergillus clavatus (strain ATCC 1007 / CBS 513.65 / DSM 816 / NCTC 3887 / NRRL 1 / QM 1276 / 107)</name>
    <dbReference type="NCBI Taxonomy" id="344612"/>
    <lineage>
        <taxon>Eukaryota</taxon>
        <taxon>Fungi</taxon>
        <taxon>Dikarya</taxon>
        <taxon>Ascomycota</taxon>
        <taxon>Pezizomycotina</taxon>
        <taxon>Eurotiomycetes</taxon>
        <taxon>Eurotiomycetidae</taxon>
        <taxon>Eurotiales</taxon>
        <taxon>Aspergillaceae</taxon>
        <taxon>Aspergillus</taxon>
        <taxon>Aspergillus subgen. Fumigati</taxon>
    </lineage>
</organism>
<evidence type="ECO:0000313" key="4">
    <source>
        <dbReference type="Proteomes" id="UP000006701"/>
    </source>
</evidence>
<reference evidence="3 4" key="1">
    <citation type="journal article" date="2008" name="PLoS Genet.">
        <title>Genomic islands in the pathogenic filamentous fungus Aspergillus fumigatus.</title>
        <authorList>
            <person name="Fedorova N.D."/>
            <person name="Khaldi N."/>
            <person name="Joardar V.S."/>
            <person name="Maiti R."/>
            <person name="Amedeo P."/>
            <person name="Anderson M.J."/>
            <person name="Crabtree J."/>
            <person name="Silva J.C."/>
            <person name="Badger J.H."/>
            <person name="Albarraq A."/>
            <person name="Angiuoli S."/>
            <person name="Bussey H."/>
            <person name="Bowyer P."/>
            <person name="Cotty P.J."/>
            <person name="Dyer P.S."/>
            <person name="Egan A."/>
            <person name="Galens K."/>
            <person name="Fraser-Liggett C.M."/>
            <person name="Haas B.J."/>
            <person name="Inman J.M."/>
            <person name="Kent R."/>
            <person name="Lemieux S."/>
            <person name="Malavazi I."/>
            <person name="Orvis J."/>
            <person name="Roemer T."/>
            <person name="Ronning C.M."/>
            <person name="Sundaram J.P."/>
            <person name="Sutton G."/>
            <person name="Turner G."/>
            <person name="Venter J.C."/>
            <person name="White O.R."/>
            <person name="Whitty B.R."/>
            <person name="Youngman P."/>
            <person name="Wolfe K.H."/>
            <person name="Goldman G.H."/>
            <person name="Wortman J.R."/>
            <person name="Jiang B."/>
            <person name="Denning D.W."/>
            <person name="Nierman W.C."/>
        </authorList>
    </citation>
    <scope>NUCLEOTIDE SEQUENCE [LARGE SCALE GENOMIC DNA]</scope>
    <source>
        <strain evidence="4">ATCC 1007 / CBS 513.65 / DSM 816 / NCTC 3887 / NRRL 1</strain>
    </source>
</reference>
<evidence type="ECO:0000313" key="3">
    <source>
        <dbReference type="EMBL" id="EAW13653.1"/>
    </source>
</evidence>
<keyword evidence="2" id="KW-0812">Transmembrane</keyword>
<dbReference type="OrthoDB" id="262547at2759"/>
<dbReference type="AlphaFoldDB" id="A1C8L6"/>
<feature type="transmembrane region" description="Helical" evidence="2">
    <location>
        <begin position="50"/>
        <end position="70"/>
    </location>
</feature>
<dbReference type="GeneID" id="4707381"/>
<proteinExistence type="predicted"/>
<dbReference type="Pfam" id="PF11735">
    <property type="entry name" value="CAP59_mtransfer"/>
    <property type="match status" value="1"/>
</dbReference>
<dbReference type="PANTHER" id="PTHR34144">
    <property type="entry name" value="CHROMOSOME 8, WHOLE GENOME SHOTGUN SEQUENCE"/>
    <property type="match status" value="1"/>
</dbReference>
<sequence length="493" mass="54739">MNRPISWLRSLWAPSPPQYSALPQSTTPVVTDQLRYRCWSPRVLLRRLPLLIRIALGILLVDILGTAIFFPSYTHLPPCYESLKAAASSSNAPGRANPRNETVYIAAILYDRTGDLAGGQWGAALTTLIHLLGEDNVFLSLYENNSGSKGEAALQSLSHRIPCNKSIVIDQHTPFTTFPHTTLPNGESRIKRIDYLAALRNRALDPLTNHTTHFDKLLYLNDVLFDPLEAAQLLFCTNNNTNTNTNTHTHTPSSTSYRAACAVDFSNPFKFYDTYATRDLQGYGTGLPFFPWFTTAGRGESRRDVLAGRDAVRVRSCWGGMVAFDATYFQKQDPVRFRADAEVFWDASECCLIHADIQDGHKAGGAEGADTGVYMNPFVRVAYSARSLRWLKTTRRFERLYPLAHDVLNRIVGLPWYNPRRGEVAGEKVEREVWVADGSVGGGAFRTVEVVAGKDGFCGRRGMEVVVEDRKPGQDGFEPVPVPVPVPVSSSLP</sequence>
<keyword evidence="4" id="KW-1185">Reference proteome</keyword>
<dbReference type="HOGENOM" id="CLU_022271_0_0_1"/>
<dbReference type="eggNOG" id="ENOG502RYQA">
    <property type="taxonomic scope" value="Eukaryota"/>
</dbReference>
<dbReference type="Proteomes" id="UP000006701">
    <property type="component" value="Unassembled WGS sequence"/>
</dbReference>
<evidence type="ECO:0000256" key="1">
    <source>
        <dbReference type="SAM" id="MobiDB-lite"/>
    </source>
</evidence>
<dbReference type="KEGG" id="act:ACLA_043730"/>
<name>A1C8L6_ASPCL</name>